<feature type="region of interest" description="Disordered" evidence="1">
    <location>
        <begin position="18"/>
        <end position="43"/>
    </location>
</feature>
<gene>
    <name evidence="2" type="ORF">PCOR1329_LOCUS13714</name>
</gene>
<proteinExistence type="predicted"/>
<protein>
    <submittedName>
        <fullName evidence="2">Uncharacterized protein</fullName>
    </submittedName>
</protein>
<feature type="compositionally biased region" description="Basic residues" evidence="1">
    <location>
        <begin position="21"/>
        <end position="32"/>
    </location>
</feature>
<evidence type="ECO:0000313" key="2">
    <source>
        <dbReference type="EMBL" id="CAK0807997.1"/>
    </source>
</evidence>
<dbReference type="Proteomes" id="UP001189429">
    <property type="component" value="Unassembled WGS sequence"/>
</dbReference>
<accession>A0ABN9QSH1</accession>
<name>A0ABN9QSH1_9DINO</name>
<evidence type="ECO:0000256" key="1">
    <source>
        <dbReference type="SAM" id="MobiDB-lite"/>
    </source>
</evidence>
<keyword evidence="3" id="KW-1185">Reference proteome</keyword>
<feature type="non-terminal residue" evidence="2">
    <location>
        <position position="1"/>
    </location>
</feature>
<reference evidence="2" key="1">
    <citation type="submission" date="2023-10" db="EMBL/GenBank/DDBJ databases">
        <authorList>
            <person name="Chen Y."/>
            <person name="Shah S."/>
            <person name="Dougan E. K."/>
            <person name="Thang M."/>
            <person name="Chan C."/>
        </authorList>
    </citation>
    <scope>NUCLEOTIDE SEQUENCE [LARGE SCALE GENOMIC DNA]</scope>
</reference>
<comment type="caution">
    <text evidence="2">The sequence shown here is derived from an EMBL/GenBank/DDBJ whole genome shotgun (WGS) entry which is preliminary data.</text>
</comment>
<organism evidence="2 3">
    <name type="scientific">Prorocentrum cordatum</name>
    <dbReference type="NCBI Taxonomy" id="2364126"/>
    <lineage>
        <taxon>Eukaryota</taxon>
        <taxon>Sar</taxon>
        <taxon>Alveolata</taxon>
        <taxon>Dinophyceae</taxon>
        <taxon>Prorocentrales</taxon>
        <taxon>Prorocentraceae</taxon>
        <taxon>Prorocentrum</taxon>
    </lineage>
</organism>
<evidence type="ECO:0000313" key="3">
    <source>
        <dbReference type="Proteomes" id="UP001189429"/>
    </source>
</evidence>
<dbReference type="EMBL" id="CAUYUJ010004069">
    <property type="protein sequence ID" value="CAK0807997.1"/>
    <property type="molecule type" value="Genomic_DNA"/>
</dbReference>
<feature type="non-terminal residue" evidence="2">
    <location>
        <position position="151"/>
    </location>
</feature>
<sequence>RIESTGVLLECPGFCPSAPGRPRRSVRPPRRCRQAELNPSKYKSDRRKVKLARELSATWRKRPICSTIPPRVWQKYLLKVSYQSGVANPEAAWAGSVLETMPVKDDRVLPSDLVKALTGTGRWSRLDFVGGPPAHRLADADVPGPGPLGAT</sequence>